<proteinExistence type="predicted"/>
<reference evidence="1 2" key="1">
    <citation type="submission" date="2016-03" db="EMBL/GenBank/DDBJ databases">
        <title>Acetic acid bacteria sequencing.</title>
        <authorList>
            <person name="Brandt J."/>
            <person name="Jakob F."/>
            <person name="Vogel R.F."/>
        </authorList>
    </citation>
    <scope>NUCLEOTIDE SEQUENCE [LARGE SCALE GENOMIC DNA]</scope>
    <source>
        <strain evidence="1 2">NBRC 101099</strain>
    </source>
</reference>
<dbReference type="EMBL" id="CP014691">
    <property type="protein sequence ID" value="AQS86901.1"/>
    <property type="molecule type" value="Genomic_DNA"/>
</dbReference>
<protein>
    <submittedName>
        <fullName evidence="1">Uncharacterized protein</fullName>
    </submittedName>
</protein>
<dbReference type="AlphaFoldDB" id="A0A1U9KM80"/>
<accession>A0A1U9KM80</accession>
<keyword evidence="2" id="KW-1185">Reference proteome</keyword>
<evidence type="ECO:0000313" key="1">
    <source>
        <dbReference type="EMBL" id="AQS86901.1"/>
    </source>
</evidence>
<dbReference type="Proteomes" id="UP000188604">
    <property type="component" value="Chromosome"/>
</dbReference>
<name>A0A1U9KM80_9PROT</name>
<gene>
    <name evidence="1" type="ORF">A0U93_01875</name>
</gene>
<organism evidence="1 2">
    <name type="scientific">Neoasaia chiangmaiensis</name>
    <dbReference type="NCBI Taxonomy" id="320497"/>
    <lineage>
        <taxon>Bacteria</taxon>
        <taxon>Pseudomonadati</taxon>
        <taxon>Pseudomonadota</taxon>
        <taxon>Alphaproteobacteria</taxon>
        <taxon>Acetobacterales</taxon>
        <taxon>Acetobacteraceae</taxon>
        <taxon>Neoasaia</taxon>
    </lineage>
</organism>
<sequence length="119" mass="13158">MAPDFRMNDRAIFRKDMRRYVGPGLYAMQVAGSPVVMRAQVVTDGIMLTQNANATPQTVTLAMFDECCLGPIVGALKVFDAGLFGGETLSERQDATITRVNLRLADKIRAKKTRRLEHA</sequence>
<evidence type="ECO:0000313" key="2">
    <source>
        <dbReference type="Proteomes" id="UP000188604"/>
    </source>
</evidence>
<dbReference type="KEGG" id="nch:A0U93_01875"/>